<feature type="region of interest" description="Disordered" evidence="1">
    <location>
        <begin position="1"/>
        <end position="34"/>
    </location>
</feature>
<accession>A0A8C6AHJ3</accession>
<dbReference type="GeneTree" id="ENSGT00940000153727"/>
<dbReference type="Proteomes" id="UP000694561">
    <property type="component" value="Unplaced"/>
</dbReference>
<gene>
    <name evidence="2" type="primary">WDR55</name>
</gene>
<evidence type="ECO:0000256" key="1">
    <source>
        <dbReference type="SAM" id="MobiDB-lite"/>
    </source>
</evidence>
<feature type="region of interest" description="Disordered" evidence="1">
    <location>
        <begin position="113"/>
        <end position="134"/>
    </location>
</feature>
<reference evidence="2" key="1">
    <citation type="submission" date="2025-08" db="UniProtKB">
        <authorList>
            <consortium name="Ensembl"/>
        </authorList>
    </citation>
    <scope>IDENTIFICATION</scope>
</reference>
<name>A0A8C6AHJ3_MONMO</name>
<reference evidence="2" key="2">
    <citation type="submission" date="2025-09" db="UniProtKB">
        <authorList>
            <consortium name="Ensembl"/>
        </authorList>
    </citation>
    <scope>IDENTIFICATION</scope>
</reference>
<dbReference type="AlphaFoldDB" id="A0A8C6AHJ3"/>
<proteinExistence type="predicted"/>
<feature type="compositionally biased region" description="Basic and acidic residues" evidence="1">
    <location>
        <begin position="1"/>
        <end position="12"/>
    </location>
</feature>
<evidence type="ECO:0000313" key="2">
    <source>
        <dbReference type="Ensembl" id="ENSMMNP00015001986.1"/>
    </source>
</evidence>
<sequence length="185" mass="20120">MDRTCEERPAEDGRDEEDPDSTEAPARIRDTPEDIVLDAPASGLAFHPARDLLAAGDVDGDVFVLWLSKMMKRGGVRSQKCTLNEKKTSHLKLIEDGKMEDFPRGPVAFPTLAKREKPRSTGPQVTTSSPAEPLSSLKMGRVSIRKGSQQCGGGKGAMNSTMTWAFPPPSPQSLLLCPRTKPSIF</sequence>
<organism evidence="2 3">
    <name type="scientific">Monodon monoceros</name>
    <name type="common">Narwhal</name>
    <name type="synonym">Ceratodon monodon</name>
    <dbReference type="NCBI Taxonomy" id="40151"/>
    <lineage>
        <taxon>Eukaryota</taxon>
        <taxon>Metazoa</taxon>
        <taxon>Chordata</taxon>
        <taxon>Craniata</taxon>
        <taxon>Vertebrata</taxon>
        <taxon>Euteleostomi</taxon>
        <taxon>Mammalia</taxon>
        <taxon>Eutheria</taxon>
        <taxon>Laurasiatheria</taxon>
        <taxon>Artiodactyla</taxon>
        <taxon>Whippomorpha</taxon>
        <taxon>Cetacea</taxon>
        <taxon>Odontoceti</taxon>
        <taxon>Monodontidae</taxon>
        <taxon>Monodon</taxon>
    </lineage>
</organism>
<keyword evidence="3" id="KW-1185">Reference proteome</keyword>
<protein>
    <submittedName>
        <fullName evidence="2">WD repeat domain 55</fullName>
    </submittedName>
</protein>
<dbReference type="Ensembl" id="ENSMMNT00015002196.1">
    <property type="protein sequence ID" value="ENSMMNP00015001986.1"/>
    <property type="gene ID" value="ENSMMNG00015001531.1"/>
</dbReference>
<feature type="compositionally biased region" description="Polar residues" evidence="1">
    <location>
        <begin position="121"/>
        <end position="130"/>
    </location>
</feature>
<evidence type="ECO:0000313" key="3">
    <source>
        <dbReference type="Proteomes" id="UP000694561"/>
    </source>
</evidence>